<evidence type="ECO:0000256" key="5">
    <source>
        <dbReference type="ARBA" id="ARBA00023098"/>
    </source>
</evidence>
<proteinExistence type="predicted"/>
<evidence type="ECO:0000313" key="10">
    <source>
        <dbReference type="Proteomes" id="UP000824076"/>
    </source>
</evidence>
<protein>
    <submittedName>
        <fullName evidence="9">Acyl-ACP--UDP-N-acetylglucosamine O-acyltransferase</fullName>
        <ecNumber evidence="9">2.3.1.129</ecNumber>
    </submittedName>
</protein>
<dbReference type="InterPro" id="IPR037157">
    <property type="entry name" value="Acetyltransf_C_sf"/>
</dbReference>
<dbReference type="NCBIfam" id="TIGR01852">
    <property type="entry name" value="lipid_A_lpxA"/>
    <property type="match status" value="1"/>
</dbReference>
<dbReference type="InterPro" id="IPR001451">
    <property type="entry name" value="Hexapep"/>
</dbReference>
<evidence type="ECO:0000256" key="3">
    <source>
        <dbReference type="ARBA" id="ARBA00022556"/>
    </source>
</evidence>
<dbReference type="InterPro" id="IPR011004">
    <property type="entry name" value="Trimer_LpxA-like_sf"/>
</dbReference>
<keyword evidence="2" id="KW-0444">Lipid biosynthesis</keyword>
<dbReference type="GO" id="GO:0009245">
    <property type="term" value="P:lipid A biosynthetic process"/>
    <property type="evidence" value="ECO:0007669"/>
    <property type="project" value="UniProtKB-KW"/>
</dbReference>
<gene>
    <name evidence="9" type="primary">lpxA</name>
    <name evidence="9" type="ORF">IAD18_07270</name>
</gene>
<evidence type="ECO:0000259" key="7">
    <source>
        <dbReference type="Pfam" id="PF13720"/>
    </source>
</evidence>
<name>A0A9D1LG61_9BACT</name>
<organism evidence="9 10">
    <name type="scientific">Candidatus Limisoma intestinavium</name>
    <dbReference type="NCBI Taxonomy" id="2840856"/>
    <lineage>
        <taxon>Bacteria</taxon>
        <taxon>Pseudomonadati</taxon>
        <taxon>Bacteroidota</taxon>
        <taxon>Bacteroidia</taxon>
        <taxon>Bacteroidales</taxon>
        <taxon>Candidatus Limisoma</taxon>
    </lineage>
</organism>
<dbReference type="InterPro" id="IPR056729">
    <property type="entry name" value="GMPPB_C"/>
</dbReference>
<keyword evidence="5" id="KW-0443">Lipid metabolism</keyword>
<accession>A0A9D1LG61</accession>
<dbReference type="EC" id="2.3.1.129" evidence="9"/>
<feature type="domain" description="UDP N-acetylglucosamine O-acyltransferase C-terminal" evidence="7">
    <location>
        <begin position="174"/>
        <end position="250"/>
    </location>
</feature>
<evidence type="ECO:0000256" key="4">
    <source>
        <dbReference type="ARBA" id="ARBA00022679"/>
    </source>
</evidence>
<dbReference type="AlphaFoldDB" id="A0A9D1LG61"/>
<dbReference type="Pfam" id="PF13720">
    <property type="entry name" value="Acetyltransf_11"/>
    <property type="match status" value="1"/>
</dbReference>
<dbReference type="NCBIfam" id="NF003657">
    <property type="entry name" value="PRK05289.1"/>
    <property type="match status" value="1"/>
</dbReference>
<dbReference type="Pfam" id="PF00132">
    <property type="entry name" value="Hexapep"/>
    <property type="match status" value="1"/>
</dbReference>
<dbReference type="PIRSF" id="PIRSF000456">
    <property type="entry name" value="UDP-GlcNAc_acltr"/>
    <property type="match status" value="1"/>
</dbReference>
<dbReference type="PANTHER" id="PTHR43480">
    <property type="entry name" value="ACYL-[ACYL-CARRIER-PROTEIN]--UDP-N-ACETYLGLUCOSAMINE O-ACYLTRANSFERASE"/>
    <property type="match status" value="1"/>
</dbReference>
<dbReference type="GO" id="GO:0016020">
    <property type="term" value="C:membrane"/>
    <property type="evidence" value="ECO:0007669"/>
    <property type="project" value="GOC"/>
</dbReference>
<reference evidence="9" key="2">
    <citation type="journal article" date="2021" name="PeerJ">
        <title>Extensive microbial diversity within the chicken gut microbiome revealed by metagenomics and culture.</title>
        <authorList>
            <person name="Gilroy R."/>
            <person name="Ravi A."/>
            <person name="Getino M."/>
            <person name="Pursley I."/>
            <person name="Horton D.L."/>
            <person name="Alikhan N.F."/>
            <person name="Baker D."/>
            <person name="Gharbi K."/>
            <person name="Hall N."/>
            <person name="Watson M."/>
            <person name="Adriaenssens E.M."/>
            <person name="Foster-Nyarko E."/>
            <person name="Jarju S."/>
            <person name="Secka A."/>
            <person name="Antonio M."/>
            <person name="Oren A."/>
            <person name="Chaudhuri R.R."/>
            <person name="La Ragione R."/>
            <person name="Hildebrand F."/>
            <person name="Pallen M.J."/>
        </authorList>
    </citation>
    <scope>NUCLEOTIDE SEQUENCE</scope>
    <source>
        <strain evidence="9">17073</strain>
    </source>
</reference>
<dbReference type="InterPro" id="IPR010137">
    <property type="entry name" value="Lipid_A_LpxA"/>
</dbReference>
<dbReference type="GO" id="GO:0008780">
    <property type="term" value="F:acyl-[acyl-carrier-protein]-UDP-N-acetylglucosamine O-acyltransferase activity"/>
    <property type="evidence" value="ECO:0007669"/>
    <property type="project" value="UniProtKB-EC"/>
</dbReference>
<evidence type="ECO:0000256" key="6">
    <source>
        <dbReference type="ARBA" id="ARBA00023315"/>
    </source>
</evidence>
<dbReference type="Pfam" id="PF25087">
    <property type="entry name" value="GMPPB_C"/>
    <property type="match status" value="1"/>
</dbReference>
<dbReference type="SUPFAM" id="SSF51161">
    <property type="entry name" value="Trimeric LpxA-like enzymes"/>
    <property type="match status" value="1"/>
</dbReference>
<comment type="caution">
    <text evidence="9">The sequence shown here is derived from an EMBL/GenBank/DDBJ whole genome shotgun (WGS) entry which is preliminary data.</text>
</comment>
<keyword evidence="3" id="KW-0441">Lipid A biosynthesis</keyword>
<dbReference type="Proteomes" id="UP000824076">
    <property type="component" value="Unassembled WGS sequence"/>
</dbReference>
<keyword evidence="6 9" id="KW-0012">Acyltransferase</keyword>
<evidence type="ECO:0000313" key="9">
    <source>
        <dbReference type="EMBL" id="HIU39448.1"/>
    </source>
</evidence>
<reference evidence="9" key="1">
    <citation type="submission" date="2020-10" db="EMBL/GenBank/DDBJ databases">
        <authorList>
            <person name="Gilroy R."/>
        </authorList>
    </citation>
    <scope>NUCLEOTIDE SEQUENCE</scope>
    <source>
        <strain evidence="9">17073</strain>
    </source>
</reference>
<dbReference type="Gene3D" id="2.160.10.10">
    <property type="entry name" value="Hexapeptide repeat proteins"/>
    <property type="match status" value="1"/>
</dbReference>
<evidence type="ECO:0000256" key="1">
    <source>
        <dbReference type="ARBA" id="ARBA00022490"/>
    </source>
</evidence>
<sequence length="265" mass="29233">MISPLAFVDPAAKLGNNVTVHPFAYIDKDVEIGDDCVVMPNASIMEGARLGKNVKVYNGAIVSADPQDFRWKGERSFCLIGDNVVIREMAIVNRSIHEGGSTKIGSNSFIMAESHVGHDTEVCDNCVLGNNVLISGDVRIESCTVLSTGVKVYEKSRIGQWCFIKGGCRISGNVPPFVILAHNPAAYYGVNATIMRHHNVFSEEEIDDIAKAYRHIYQCNVSLFNAVKRIEADIKESKVRNAILAFIKECNNKLIALPKLDVYDR</sequence>
<feature type="domain" description="Mannose-1-phosphate guanyltransferase C-terminal" evidence="8">
    <location>
        <begin position="5"/>
        <end position="96"/>
    </location>
</feature>
<dbReference type="EMBL" id="DVMS01000203">
    <property type="protein sequence ID" value="HIU39448.1"/>
    <property type="molecule type" value="Genomic_DNA"/>
</dbReference>
<evidence type="ECO:0000256" key="2">
    <source>
        <dbReference type="ARBA" id="ARBA00022516"/>
    </source>
</evidence>
<keyword evidence="1" id="KW-0963">Cytoplasm</keyword>
<dbReference type="Gene3D" id="1.20.1180.10">
    <property type="entry name" value="Udp N-acetylglucosamine O-acyltransferase, C-terminal domain"/>
    <property type="match status" value="1"/>
</dbReference>
<dbReference type="InterPro" id="IPR029098">
    <property type="entry name" value="Acetyltransf_C"/>
</dbReference>
<keyword evidence="4 9" id="KW-0808">Transferase</keyword>
<evidence type="ECO:0000259" key="8">
    <source>
        <dbReference type="Pfam" id="PF25087"/>
    </source>
</evidence>
<dbReference type="PANTHER" id="PTHR43480:SF1">
    <property type="entry name" value="ACYL-[ACYL-CARRIER-PROTEIN]--UDP-N-ACETYLGLUCOSAMINE O-ACYLTRANSFERASE, MITOCHONDRIAL-RELATED"/>
    <property type="match status" value="1"/>
</dbReference>